<evidence type="ECO:0000313" key="2">
    <source>
        <dbReference type="Proteomes" id="UP000008311"/>
    </source>
</evidence>
<dbReference type="EMBL" id="EQ973786">
    <property type="protein sequence ID" value="EEF47934.1"/>
    <property type="molecule type" value="Genomic_DNA"/>
</dbReference>
<reference evidence="2" key="1">
    <citation type="journal article" date="2010" name="Nat. Biotechnol.">
        <title>Draft genome sequence of the oilseed species Ricinus communis.</title>
        <authorList>
            <person name="Chan A.P."/>
            <person name="Crabtree J."/>
            <person name="Zhao Q."/>
            <person name="Lorenzi H."/>
            <person name="Orvis J."/>
            <person name="Puiu D."/>
            <person name="Melake-Berhan A."/>
            <person name="Jones K.M."/>
            <person name="Redman J."/>
            <person name="Chen G."/>
            <person name="Cahoon E.B."/>
            <person name="Gedil M."/>
            <person name="Stanke M."/>
            <person name="Haas B.J."/>
            <person name="Wortman J.R."/>
            <person name="Fraser-Liggett C.M."/>
            <person name="Ravel J."/>
            <person name="Rabinowicz P.D."/>
        </authorList>
    </citation>
    <scope>NUCLEOTIDE SEQUENCE [LARGE SCALE GENOMIC DNA]</scope>
    <source>
        <strain evidence="2">cv. Hale</strain>
    </source>
</reference>
<sequence>MRFLSGIKRRSFLSLLARWLRSLGDNPQGIPMRSIHHKIYIMKKDINLLIEKKRIMDLLGFHNPMAAKMAGL</sequence>
<evidence type="ECO:0000313" key="1">
    <source>
        <dbReference type="EMBL" id="EEF47934.1"/>
    </source>
</evidence>
<gene>
    <name evidence="1" type="ORF">RCOM_0942280</name>
</gene>
<organism evidence="1 2">
    <name type="scientific">Ricinus communis</name>
    <name type="common">Castor bean</name>
    <dbReference type="NCBI Taxonomy" id="3988"/>
    <lineage>
        <taxon>Eukaryota</taxon>
        <taxon>Viridiplantae</taxon>
        <taxon>Streptophyta</taxon>
        <taxon>Embryophyta</taxon>
        <taxon>Tracheophyta</taxon>
        <taxon>Spermatophyta</taxon>
        <taxon>Magnoliopsida</taxon>
        <taxon>eudicotyledons</taxon>
        <taxon>Gunneridae</taxon>
        <taxon>Pentapetalae</taxon>
        <taxon>rosids</taxon>
        <taxon>fabids</taxon>
        <taxon>Malpighiales</taxon>
        <taxon>Euphorbiaceae</taxon>
        <taxon>Acalyphoideae</taxon>
        <taxon>Acalypheae</taxon>
        <taxon>Ricinus</taxon>
    </lineage>
</organism>
<dbReference type="InParanoid" id="B9RL19"/>
<keyword evidence="2" id="KW-1185">Reference proteome</keyword>
<protein>
    <submittedName>
        <fullName evidence="1">Uncharacterized protein</fullName>
    </submittedName>
</protein>
<name>B9RL19_RICCO</name>
<accession>B9RL19</accession>
<proteinExistence type="predicted"/>
<dbReference type="Proteomes" id="UP000008311">
    <property type="component" value="Unassembled WGS sequence"/>
</dbReference>
<dbReference type="AlphaFoldDB" id="B9RL19"/>